<dbReference type="STRING" id="698762.SAMN00808754_3038"/>
<dbReference type="RefSeq" id="WP_084666698.1">
    <property type="nucleotide sequence ID" value="NZ_LT838272.1"/>
</dbReference>
<evidence type="ECO:0000313" key="1">
    <source>
        <dbReference type="EMBL" id="SMB99692.1"/>
    </source>
</evidence>
<dbReference type="Proteomes" id="UP000192569">
    <property type="component" value="Chromosome I"/>
</dbReference>
<gene>
    <name evidence="1" type="ORF">SAMN00808754_3038</name>
</gene>
<proteinExistence type="predicted"/>
<dbReference type="AlphaFoldDB" id="A0A1W1W245"/>
<dbReference type="Pfam" id="PF13379">
    <property type="entry name" value="NMT1_2"/>
    <property type="match status" value="1"/>
</dbReference>
<organism evidence="1 2">
    <name type="scientific">Thermanaeromonas toyohensis ToBE</name>
    <dbReference type="NCBI Taxonomy" id="698762"/>
    <lineage>
        <taxon>Bacteria</taxon>
        <taxon>Bacillati</taxon>
        <taxon>Bacillota</taxon>
        <taxon>Clostridia</taxon>
        <taxon>Neomoorellales</taxon>
        <taxon>Neomoorellaceae</taxon>
        <taxon>Thermanaeromonas</taxon>
    </lineage>
</organism>
<dbReference type="EMBL" id="LT838272">
    <property type="protein sequence ID" value="SMB99692.1"/>
    <property type="molecule type" value="Genomic_DNA"/>
</dbReference>
<accession>A0A1W1W245</accession>
<dbReference type="SUPFAM" id="SSF53850">
    <property type="entry name" value="Periplasmic binding protein-like II"/>
    <property type="match status" value="1"/>
</dbReference>
<evidence type="ECO:0000313" key="2">
    <source>
        <dbReference type="Proteomes" id="UP000192569"/>
    </source>
</evidence>
<protein>
    <submittedName>
        <fullName evidence="1">NitT/TauT family transport system substrate-binding protein</fullName>
    </submittedName>
</protein>
<dbReference type="Gene3D" id="3.40.190.10">
    <property type="entry name" value="Periplasmic binding protein-like II"/>
    <property type="match status" value="2"/>
</dbReference>
<name>A0A1W1W245_9FIRM</name>
<reference evidence="1 2" key="1">
    <citation type="submission" date="2017-04" db="EMBL/GenBank/DDBJ databases">
        <authorList>
            <person name="Afonso C.L."/>
            <person name="Miller P.J."/>
            <person name="Scott M.A."/>
            <person name="Spackman E."/>
            <person name="Goraichik I."/>
            <person name="Dimitrov K.M."/>
            <person name="Suarez D.L."/>
            <person name="Swayne D.E."/>
        </authorList>
    </citation>
    <scope>NUCLEOTIDE SEQUENCE [LARGE SCALE GENOMIC DNA]</scope>
    <source>
        <strain evidence="1 2">ToBE</strain>
    </source>
</reference>
<dbReference type="OrthoDB" id="9815602at2"/>
<dbReference type="PANTHER" id="PTHR30024">
    <property type="entry name" value="ALIPHATIC SULFONATES-BINDING PROTEIN-RELATED"/>
    <property type="match status" value="1"/>
</dbReference>
<sequence length="339" mass="37376">MRQKIAFILILAILIAGLIPLEGCGPKNVKEREAGVPLSVAVEYTDHAASFYVAQEKGWFKENNLEVTSFNVYATGVALAAALTKGGIDMAYICLVPALAAYANGGVPLKIVAGTHKNGYGLVVNTSKIKEFRDLEKEEVKIATMQPGATTDLLFNLLIKQKELDRGKILAHTVRMNPAKQLLALRSGKVDAIFAPEHFTTLAAQLSGMKILAKSQDIWPNMQGSVLIVTDKFLKEHPGAVKKLISLNKKATEFINSHREETANIVAHSLNQYQNTVKEEMSSPEADISVTPAVIKESMSNLDYNPHLDAQEIQKIIDLMYYYGYLKKQVRAEEVLYSD</sequence>
<keyword evidence="2" id="KW-1185">Reference proteome</keyword>